<dbReference type="AlphaFoldDB" id="A0A0E4HCS1"/>
<dbReference type="STRING" id="483937.AMQ84_19785"/>
<dbReference type="InterPro" id="IPR026881">
    <property type="entry name" value="WYL_dom"/>
</dbReference>
<keyword evidence="1" id="KW-0805">Transcription regulation</keyword>
<sequence length="331" mass="37123">MRADRLLSILLLLQNRGKVTSRELAGTLEVSERTIFRDMEALSASGIPVLAERGREGGWMLTEGYRTSLTGMKPKEIGALQLSADPSILQDLGIHEDYTLATRKLEAAATANTFPSANYFNQRIHIDSEGWVPSKESFPFLSELQTALWEDRKVNISYLRNGEVKNRKIGLLGLVAKQGVWYVIGEHDGQFRTYRVSRIIACQKIDEAYTRPDDFELTSYWESSKVSFKSALPSYKAKFSLQSSSLPVLSQERYVTVLSMEDSPGSAWLKVEAEFNTIEAACRVMLSLGPNVIVGEPEELRARVYKAALKTVLLGRRVRRSLPGNSQPQQE</sequence>
<dbReference type="InterPro" id="IPR001034">
    <property type="entry name" value="DeoR_HTH"/>
</dbReference>
<evidence type="ECO:0000313" key="4">
    <source>
        <dbReference type="EMBL" id="CQR56915.1"/>
    </source>
</evidence>
<dbReference type="Gene3D" id="1.10.10.10">
    <property type="entry name" value="Winged helix-like DNA-binding domain superfamily/Winged helix DNA-binding domain"/>
    <property type="match status" value="1"/>
</dbReference>
<dbReference type="PROSITE" id="PS51000">
    <property type="entry name" value="HTH_DEOR_2"/>
    <property type="match status" value="1"/>
</dbReference>
<dbReference type="PATRIC" id="fig|1073571.4.peg.4838"/>
<dbReference type="EMBL" id="LN831776">
    <property type="protein sequence ID" value="CQR56915.1"/>
    <property type="molecule type" value="Genomic_DNA"/>
</dbReference>
<keyword evidence="2" id="KW-0804">Transcription</keyword>
<dbReference type="PANTHER" id="PTHR34580:SF1">
    <property type="entry name" value="PROTEIN PAFC"/>
    <property type="match status" value="1"/>
</dbReference>
<dbReference type="Pfam" id="PF25583">
    <property type="entry name" value="WCX"/>
    <property type="match status" value="1"/>
</dbReference>
<reference evidence="5" key="1">
    <citation type="submission" date="2015-03" db="EMBL/GenBank/DDBJ databases">
        <authorList>
            <person name="Wibberg D."/>
        </authorList>
    </citation>
    <scope>NUCLEOTIDE SEQUENCE [LARGE SCALE GENOMIC DNA]</scope>
</reference>
<dbReference type="Pfam" id="PF13280">
    <property type="entry name" value="WYL"/>
    <property type="match status" value="1"/>
</dbReference>
<gene>
    <name evidence="4" type="ORF">PRIO_4513</name>
</gene>
<name>A0A0E4HCS1_9BACL</name>
<dbReference type="PROSITE" id="PS52050">
    <property type="entry name" value="WYL"/>
    <property type="match status" value="1"/>
</dbReference>
<dbReference type="SUPFAM" id="SSF46785">
    <property type="entry name" value="Winged helix' DNA-binding domain"/>
    <property type="match status" value="1"/>
</dbReference>
<dbReference type="Proteomes" id="UP000033163">
    <property type="component" value="Chromosome I"/>
</dbReference>
<dbReference type="GO" id="GO:0003700">
    <property type="term" value="F:DNA-binding transcription factor activity"/>
    <property type="evidence" value="ECO:0007669"/>
    <property type="project" value="InterPro"/>
</dbReference>
<dbReference type="KEGG" id="pri:PRIO_4513"/>
<dbReference type="InterPro" id="IPR051534">
    <property type="entry name" value="CBASS_pafABC_assoc_protein"/>
</dbReference>
<evidence type="ECO:0000259" key="3">
    <source>
        <dbReference type="PROSITE" id="PS51000"/>
    </source>
</evidence>
<dbReference type="PANTHER" id="PTHR34580">
    <property type="match status" value="1"/>
</dbReference>
<dbReference type="InterPro" id="IPR036388">
    <property type="entry name" value="WH-like_DNA-bd_sf"/>
</dbReference>
<protein>
    <submittedName>
        <fullName evidence="4">Putative transcriptional regulator</fullName>
    </submittedName>
</protein>
<dbReference type="HOGENOM" id="CLU_041141_5_0_9"/>
<dbReference type="InterPro" id="IPR013196">
    <property type="entry name" value="HTH_11"/>
</dbReference>
<dbReference type="Pfam" id="PF08279">
    <property type="entry name" value="HTH_11"/>
    <property type="match status" value="1"/>
</dbReference>
<feature type="domain" description="HTH deoR-type" evidence="3">
    <location>
        <begin position="2"/>
        <end position="57"/>
    </location>
</feature>
<evidence type="ECO:0000256" key="2">
    <source>
        <dbReference type="ARBA" id="ARBA00023163"/>
    </source>
</evidence>
<organism evidence="4 5">
    <name type="scientific">Paenibacillus riograndensis SBR5</name>
    <dbReference type="NCBI Taxonomy" id="1073571"/>
    <lineage>
        <taxon>Bacteria</taxon>
        <taxon>Bacillati</taxon>
        <taxon>Bacillota</taxon>
        <taxon>Bacilli</taxon>
        <taxon>Bacillales</taxon>
        <taxon>Paenibacillaceae</taxon>
        <taxon>Paenibacillus</taxon>
        <taxon>Paenibacillus sonchi group</taxon>
    </lineage>
</organism>
<dbReference type="RefSeq" id="WP_020427507.1">
    <property type="nucleotide sequence ID" value="NZ_AGBD01000405.1"/>
</dbReference>
<dbReference type="InterPro" id="IPR036390">
    <property type="entry name" value="WH_DNA-bd_sf"/>
</dbReference>
<dbReference type="InterPro" id="IPR057727">
    <property type="entry name" value="WCX_dom"/>
</dbReference>
<accession>A0A0E4HCS1</accession>
<evidence type="ECO:0000256" key="1">
    <source>
        <dbReference type="ARBA" id="ARBA00023015"/>
    </source>
</evidence>
<evidence type="ECO:0000313" key="5">
    <source>
        <dbReference type="Proteomes" id="UP000033163"/>
    </source>
</evidence>
<proteinExistence type="predicted"/>